<dbReference type="EMBL" id="LMVM01000001">
    <property type="protein sequence ID" value="PAV05970.1"/>
    <property type="molecule type" value="Genomic_DNA"/>
</dbReference>
<accession>A0A2A2H9M2</accession>
<dbReference type="PRINTS" id="PR00419">
    <property type="entry name" value="ADXRDTASE"/>
</dbReference>
<keyword evidence="2" id="KW-1185">Reference proteome</keyword>
<sequence>MGEIQILGAGPAGLSAAINLARSGYNVDIFEKSTDVGSRFHGDFQGLENWSDKEDVLKLFNDMNIDVNFKYDPFLKLKIFNESKIWDFRCKRPAFYLVKRGSKEETLDTALKNQALDLGVNIHFNEKIREKEADIIATGPIKDKIYAAAKGITFNTFSQNMAVGIVNNNAALNGYSYLLIAGGQGCMATVLFNNFNNMDSYFKQTKKIFNNKFDLNLKETCNIGGIGSFSYENIFKRGKSLYVGEAAGLQDFLWGFGIKSAVTSGYLAAKSIINGKDYQKCAEKFFEDKVKAGMVNRYLWERFCFLDYSFIVNRIHRAKDPLKFLNYFYNANFIHKMIYPFAHRYLKKKYEILSI</sequence>
<dbReference type="InterPro" id="IPR036188">
    <property type="entry name" value="FAD/NAD-bd_sf"/>
</dbReference>
<dbReference type="Gene3D" id="3.50.50.60">
    <property type="entry name" value="FAD/NAD(P)-binding domain"/>
    <property type="match status" value="2"/>
</dbReference>
<protein>
    <recommendedName>
        <fullName evidence="3">FAD/NAD(P)-binding domain-containing protein</fullName>
    </recommendedName>
</protein>
<reference evidence="1 2" key="1">
    <citation type="journal article" date="2017" name="BMC Genomics">
        <title>Genomic analysis of methanogenic archaea reveals a shift towards energy conservation.</title>
        <authorList>
            <person name="Gilmore S.P."/>
            <person name="Henske J.K."/>
            <person name="Sexton J.A."/>
            <person name="Solomon K.V."/>
            <person name="Seppala S."/>
            <person name="Yoo J.I."/>
            <person name="Huyett L.M."/>
            <person name="Pressman A."/>
            <person name="Cogan J.Z."/>
            <person name="Kivenson V."/>
            <person name="Peng X."/>
            <person name="Tan Y."/>
            <person name="Valentine D.L."/>
            <person name="O'Malley M.A."/>
        </authorList>
    </citation>
    <scope>NUCLEOTIDE SEQUENCE [LARGE SCALE GENOMIC DNA]</scope>
    <source>
        <strain evidence="1 2">M.o.H.</strain>
    </source>
</reference>
<dbReference type="RefSeq" id="WP_069583422.1">
    <property type="nucleotide sequence ID" value="NZ_LMVM01000001.1"/>
</dbReference>
<dbReference type="OrthoDB" id="46008at2157"/>
<dbReference type="InterPro" id="IPR050407">
    <property type="entry name" value="Geranylgeranyl_reductase"/>
</dbReference>
<comment type="caution">
    <text evidence="1">The sequence shown here is derived from an EMBL/GenBank/DDBJ whole genome shotgun (WGS) entry which is preliminary data.</text>
</comment>
<dbReference type="Proteomes" id="UP000217784">
    <property type="component" value="Unassembled WGS sequence"/>
</dbReference>
<dbReference type="PANTHER" id="PTHR42685:SF18">
    <property type="entry name" value="DIGERANYLGERANYLGLYCEROPHOSPHOLIPID REDUCTASE"/>
    <property type="match status" value="1"/>
</dbReference>
<evidence type="ECO:0008006" key="3">
    <source>
        <dbReference type="Google" id="ProtNLM"/>
    </source>
</evidence>
<name>A0A2A2H9M2_METBR</name>
<dbReference type="AlphaFoldDB" id="A0A2A2H9M2"/>
<dbReference type="SUPFAM" id="SSF51905">
    <property type="entry name" value="FAD/NAD(P)-binding domain"/>
    <property type="match status" value="1"/>
</dbReference>
<proteinExistence type="predicted"/>
<dbReference type="Pfam" id="PF13450">
    <property type="entry name" value="NAD_binding_8"/>
    <property type="match status" value="1"/>
</dbReference>
<evidence type="ECO:0000313" key="1">
    <source>
        <dbReference type="EMBL" id="PAV05970.1"/>
    </source>
</evidence>
<dbReference type="PANTHER" id="PTHR42685">
    <property type="entry name" value="GERANYLGERANYL DIPHOSPHATE REDUCTASE"/>
    <property type="match status" value="1"/>
</dbReference>
<organism evidence="1 2">
    <name type="scientific">Methanobacterium bryantii</name>
    <dbReference type="NCBI Taxonomy" id="2161"/>
    <lineage>
        <taxon>Archaea</taxon>
        <taxon>Methanobacteriati</taxon>
        <taxon>Methanobacteriota</taxon>
        <taxon>Methanomada group</taxon>
        <taxon>Methanobacteria</taxon>
        <taxon>Methanobacteriales</taxon>
        <taxon>Methanobacteriaceae</taxon>
        <taxon>Methanobacterium</taxon>
    </lineage>
</organism>
<gene>
    <name evidence="1" type="ORF">ASJ80_14065</name>
</gene>
<evidence type="ECO:0000313" key="2">
    <source>
        <dbReference type="Proteomes" id="UP000217784"/>
    </source>
</evidence>